<dbReference type="GO" id="GO:0016491">
    <property type="term" value="F:oxidoreductase activity"/>
    <property type="evidence" value="ECO:0007669"/>
    <property type="project" value="InterPro"/>
</dbReference>
<evidence type="ECO:0000259" key="1">
    <source>
        <dbReference type="Pfam" id="PF01593"/>
    </source>
</evidence>
<dbReference type="RefSeq" id="WP_010884536.1">
    <property type="nucleotide sequence ID" value="NZ_DUJN01000004.1"/>
</dbReference>
<dbReference type="InterPro" id="IPR002937">
    <property type="entry name" value="Amino_oxidase"/>
</dbReference>
<dbReference type="InterPro" id="IPR036188">
    <property type="entry name" value="FAD/NAD-bd_sf"/>
</dbReference>
<dbReference type="GO" id="GO:0008767">
    <property type="term" value="F:UDP-galactopyranose mutase activity"/>
    <property type="evidence" value="ECO:0007669"/>
    <property type="project" value="TreeGrafter"/>
</dbReference>
<organism evidence="2 3">
    <name type="scientific">Pyrococcus horikoshii</name>
    <dbReference type="NCBI Taxonomy" id="53953"/>
    <lineage>
        <taxon>Archaea</taxon>
        <taxon>Methanobacteriati</taxon>
        <taxon>Methanobacteriota</taxon>
        <taxon>Thermococci</taxon>
        <taxon>Thermococcales</taxon>
        <taxon>Thermococcaceae</taxon>
        <taxon>Pyrococcus</taxon>
    </lineage>
</organism>
<proteinExistence type="predicted"/>
<dbReference type="SUPFAM" id="SSF51905">
    <property type="entry name" value="FAD/NAD(P)-binding domain"/>
    <property type="match status" value="1"/>
</dbReference>
<dbReference type="SMR" id="A0A832T9Q5"/>
<dbReference type="GO" id="GO:0005829">
    <property type="term" value="C:cytosol"/>
    <property type="evidence" value="ECO:0007669"/>
    <property type="project" value="TreeGrafter"/>
</dbReference>
<feature type="domain" description="Amine oxidase" evidence="1">
    <location>
        <begin position="10"/>
        <end position="380"/>
    </location>
</feature>
<dbReference type="AlphaFoldDB" id="A0A832T9Q5"/>
<dbReference type="Proteomes" id="UP000617544">
    <property type="component" value="Unassembled WGS sequence"/>
</dbReference>
<dbReference type="GO" id="GO:0050660">
    <property type="term" value="F:flavin adenine dinucleotide binding"/>
    <property type="evidence" value="ECO:0007669"/>
    <property type="project" value="TreeGrafter"/>
</dbReference>
<sequence length="440" mass="50610">MKIGILGGGLAGLSLGYFLNQRGYDFTILEKSSETSGLLKSVQIDGFTFDVGGSHIIFSKDREILNFMVSLLRDNVVKNRRNTKILYKGHYVKYPFENGLADLPKQDNFECLYHFIQNLIAKEKGLLKPPRNMKEWFYYMFGRGIAEKYLIPYNEKIWKYPLEKMSTVWVERIPQPPVEDIIKSSLGIPTEGYAHQLYFYYPKVGGIQSLAKAFEEPIKDKVITNFEVKKIKKEDGKWIVSNGNKEFGFNKIISTIPLQELIKALEDVSMEVIEAVNNLKFNSLITVGIGVDKPKLNDFSWLYIPDKDVLTHRVSFPSNYSPYVAPQGKFSVLAEITYREGDEISKMKDKEIAERTVEDLDRLGIINKDDVILTTVYRFKYAYVIYDLEYKKNLKTIFAYLKTVGIDSIGRFGGWEYANMDAVVKTVMEYVKNQIGSNWA</sequence>
<dbReference type="Gene3D" id="3.50.50.60">
    <property type="entry name" value="FAD/NAD(P)-binding domain"/>
    <property type="match status" value="1"/>
</dbReference>
<dbReference type="OMA" id="DGPSWMI"/>
<dbReference type="PANTHER" id="PTHR21197">
    <property type="entry name" value="UDP-GALACTOPYRANOSE MUTASE"/>
    <property type="match status" value="1"/>
</dbReference>
<protein>
    <submittedName>
        <fullName evidence="2">NAD(P)/FAD-dependent oxidoreductase</fullName>
    </submittedName>
</protein>
<accession>A0A832T9Q5</accession>
<dbReference type="Pfam" id="PF01593">
    <property type="entry name" value="Amino_oxidase"/>
    <property type="match status" value="1"/>
</dbReference>
<dbReference type="GeneID" id="1444323"/>
<dbReference type="PANTHER" id="PTHR21197:SF0">
    <property type="entry name" value="UDP-GALACTOPYRANOSE MUTASE"/>
    <property type="match status" value="1"/>
</dbReference>
<name>A0A832T9Q5_PYRHR</name>
<evidence type="ECO:0000313" key="3">
    <source>
        <dbReference type="Proteomes" id="UP000617544"/>
    </source>
</evidence>
<dbReference type="EMBL" id="DUJN01000004">
    <property type="protein sequence ID" value="HII60988.1"/>
    <property type="molecule type" value="Genomic_DNA"/>
</dbReference>
<comment type="caution">
    <text evidence="2">The sequence shown here is derived from an EMBL/GenBank/DDBJ whole genome shotgun (WGS) entry which is preliminary data.</text>
</comment>
<gene>
    <name evidence="2" type="ORF">HA331_04410</name>
</gene>
<reference evidence="2" key="1">
    <citation type="journal article" date="2020" name="bioRxiv">
        <title>A rank-normalized archaeal taxonomy based on genome phylogeny resolves widespread incomplete and uneven classifications.</title>
        <authorList>
            <person name="Rinke C."/>
            <person name="Chuvochina M."/>
            <person name="Mussig A.J."/>
            <person name="Chaumeil P.-A."/>
            <person name="Waite D.W."/>
            <person name="Whitman W.B."/>
            <person name="Parks D.H."/>
            <person name="Hugenholtz P."/>
        </authorList>
    </citation>
    <scope>NUCLEOTIDE SEQUENCE</scope>
    <source>
        <strain evidence="2">UBA8834</strain>
    </source>
</reference>
<evidence type="ECO:0000313" key="2">
    <source>
        <dbReference type="EMBL" id="HII60988.1"/>
    </source>
</evidence>